<protein>
    <submittedName>
        <fullName evidence="4">Transcriptional repressor, C-terminal</fullName>
    </submittedName>
</protein>
<dbReference type="PANTHER" id="PTHR42954">
    <property type="entry name" value="FE(2+) TRANSPORT PROTEIN A"/>
    <property type="match status" value="1"/>
</dbReference>
<dbReference type="Proteomes" id="UP000045545">
    <property type="component" value="Unassembled WGS sequence"/>
</dbReference>
<dbReference type="PANTHER" id="PTHR42954:SF2">
    <property type="entry name" value="FE(2+) TRANSPORT PROTEIN A"/>
    <property type="match status" value="1"/>
</dbReference>
<evidence type="ECO:0000256" key="2">
    <source>
        <dbReference type="SAM" id="MobiDB-lite"/>
    </source>
</evidence>
<sequence length="74" mass="8287">MTRTLKDLSPGEHGRIKTITGDGPIRRRIMDMGLVPGTELVMERYAPLGDPVEVKNQGFHISLRKEEADTVILE</sequence>
<dbReference type="InterPro" id="IPR008988">
    <property type="entry name" value="Transcriptional_repressor_C"/>
</dbReference>
<dbReference type="OrthoDB" id="9811076at2"/>
<dbReference type="RefSeq" id="WP_046495897.1">
    <property type="nucleotide sequence ID" value="NZ_CGIH01000009.1"/>
</dbReference>
<dbReference type="InterPro" id="IPR007167">
    <property type="entry name" value="Fe-transptr_FeoA-like"/>
</dbReference>
<evidence type="ECO:0000313" key="5">
    <source>
        <dbReference type="Proteomes" id="UP000045545"/>
    </source>
</evidence>
<proteinExistence type="predicted"/>
<feature type="region of interest" description="Disordered" evidence="2">
    <location>
        <begin position="1"/>
        <end position="20"/>
    </location>
</feature>
<dbReference type="SMART" id="SM00899">
    <property type="entry name" value="FeoA"/>
    <property type="match status" value="1"/>
</dbReference>
<dbReference type="InterPro" id="IPR052713">
    <property type="entry name" value="FeoA"/>
</dbReference>
<keyword evidence="1" id="KW-0408">Iron</keyword>
<feature type="compositionally biased region" description="Basic and acidic residues" evidence="2">
    <location>
        <begin position="1"/>
        <end position="15"/>
    </location>
</feature>
<gene>
    <name evidence="4" type="ORF">737</name>
</gene>
<dbReference type="EMBL" id="CGIH01000009">
    <property type="protein sequence ID" value="CFX18168.1"/>
    <property type="molecule type" value="Genomic_DNA"/>
</dbReference>
<evidence type="ECO:0000259" key="3">
    <source>
        <dbReference type="SMART" id="SM00899"/>
    </source>
</evidence>
<reference evidence="4 5" key="1">
    <citation type="submission" date="2015-03" db="EMBL/GenBank/DDBJ databases">
        <authorList>
            <person name="Murphy D."/>
        </authorList>
    </citation>
    <scope>NUCLEOTIDE SEQUENCE [LARGE SCALE GENOMIC DNA]</scope>
    <source>
        <strain evidence="4 5">OL-4</strain>
    </source>
</reference>
<dbReference type="GO" id="GO:0046914">
    <property type="term" value="F:transition metal ion binding"/>
    <property type="evidence" value="ECO:0007669"/>
    <property type="project" value="InterPro"/>
</dbReference>
<dbReference type="AlphaFoldDB" id="A0A0E4G9M5"/>
<feature type="domain" description="Ferrous iron transporter FeoA-like" evidence="3">
    <location>
        <begin position="3"/>
        <end position="74"/>
    </location>
</feature>
<dbReference type="SUPFAM" id="SSF50037">
    <property type="entry name" value="C-terminal domain of transcriptional repressors"/>
    <property type="match status" value="1"/>
</dbReference>
<accession>A0A0E4G9M5</accession>
<keyword evidence="5" id="KW-1185">Reference proteome</keyword>
<organism evidence="4 5">
    <name type="scientific">Syntrophomonas zehnderi OL-4</name>
    <dbReference type="NCBI Taxonomy" id="690567"/>
    <lineage>
        <taxon>Bacteria</taxon>
        <taxon>Bacillati</taxon>
        <taxon>Bacillota</taxon>
        <taxon>Clostridia</taxon>
        <taxon>Eubacteriales</taxon>
        <taxon>Syntrophomonadaceae</taxon>
        <taxon>Syntrophomonas</taxon>
    </lineage>
</organism>
<evidence type="ECO:0000313" key="4">
    <source>
        <dbReference type="EMBL" id="CFX18168.1"/>
    </source>
</evidence>
<dbReference type="Pfam" id="PF04023">
    <property type="entry name" value="FeoA"/>
    <property type="match status" value="1"/>
</dbReference>
<dbReference type="InterPro" id="IPR038157">
    <property type="entry name" value="FeoA_core_dom"/>
</dbReference>
<name>A0A0E4G9M5_9FIRM</name>
<dbReference type="STRING" id="690567.737"/>
<evidence type="ECO:0000256" key="1">
    <source>
        <dbReference type="ARBA" id="ARBA00023004"/>
    </source>
</evidence>
<dbReference type="Gene3D" id="2.30.30.90">
    <property type="match status" value="1"/>
</dbReference>